<dbReference type="InterPro" id="IPR050468">
    <property type="entry name" value="Cuticle_Struct_Prot"/>
</dbReference>
<dbReference type="EMBL" id="JBEHCU010009670">
    <property type="protein sequence ID" value="KAL1379459.1"/>
    <property type="molecule type" value="Genomic_DNA"/>
</dbReference>
<gene>
    <name evidence="2" type="ORF">pipiens_014888</name>
</gene>
<keyword evidence="1" id="KW-0193">Cuticle</keyword>
<evidence type="ECO:0000256" key="1">
    <source>
        <dbReference type="PROSITE-ProRule" id="PRU00497"/>
    </source>
</evidence>
<evidence type="ECO:0000313" key="3">
    <source>
        <dbReference type="Proteomes" id="UP001562425"/>
    </source>
</evidence>
<protein>
    <recommendedName>
        <fullName evidence="4">Cuticle protein 6</fullName>
    </recommendedName>
</protein>
<dbReference type="GO" id="GO:0042302">
    <property type="term" value="F:structural constituent of cuticle"/>
    <property type="evidence" value="ECO:0007669"/>
    <property type="project" value="UniProtKB-UniRule"/>
</dbReference>
<dbReference type="AlphaFoldDB" id="A0ABD1CSP8"/>
<accession>A0ABD1CSP8</accession>
<dbReference type="Proteomes" id="UP001562425">
    <property type="component" value="Unassembled WGS sequence"/>
</dbReference>
<sequence>MSPIEETYSFGYDIGPDGHFHHENRALDGVTYGCYGHVDPQGKLHATHYLADSRGYRVVQPTRPAVIFIRLPNSRRFRKEVRDWEELSMPAGCGERKTTQSDILGGLLGSITPVVGAITDTVTGLVNGTLGGLTGSVGSASGAAAGVATTPAVMLTVPPISVTTPVSTGASAAVTDNSTSVASTVSSA</sequence>
<proteinExistence type="predicted"/>
<evidence type="ECO:0000313" key="2">
    <source>
        <dbReference type="EMBL" id="KAL1379459.1"/>
    </source>
</evidence>
<comment type="caution">
    <text evidence="2">The sequence shown here is derived from an EMBL/GenBank/DDBJ whole genome shotgun (WGS) entry which is preliminary data.</text>
</comment>
<organism evidence="2 3">
    <name type="scientific">Culex pipiens pipiens</name>
    <name type="common">Northern house mosquito</name>
    <dbReference type="NCBI Taxonomy" id="38569"/>
    <lineage>
        <taxon>Eukaryota</taxon>
        <taxon>Metazoa</taxon>
        <taxon>Ecdysozoa</taxon>
        <taxon>Arthropoda</taxon>
        <taxon>Hexapoda</taxon>
        <taxon>Insecta</taxon>
        <taxon>Pterygota</taxon>
        <taxon>Neoptera</taxon>
        <taxon>Endopterygota</taxon>
        <taxon>Diptera</taxon>
        <taxon>Nematocera</taxon>
        <taxon>Culicoidea</taxon>
        <taxon>Culicidae</taxon>
        <taxon>Culicinae</taxon>
        <taxon>Culicini</taxon>
        <taxon>Culex</taxon>
        <taxon>Culex</taxon>
    </lineage>
</organism>
<dbReference type="PANTHER" id="PTHR10380">
    <property type="entry name" value="CUTICLE PROTEIN"/>
    <property type="match status" value="1"/>
</dbReference>
<dbReference type="InterPro" id="IPR000618">
    <property type="entry name" value="Insect_cuticle"/>
</dbReference>
<keyword evidence="3" id="KW-1185">Reference proteome</keyword>
<dbReference type="PROSITE" id="PS51155">
    <property type="entry name" value="CHIT_BIND_RR_2"/>
    <property type="match status" value="1"/>
</dbReference>
<dbReference type="PANTHER" id="PTHR10380:SF224">
    <property type="entry name" value="CUTICULAR PROTEIN 12A"/>
    <property type="match status" value="1"/>
</dbReference>
<dbReference type="Pfam" id="PF00379">
    <property type="entry name" value="Chitin_bind_4"/>
    <property type="match status" value="1"/>
</dbReference>
<name>A0ABD1CSP8_CULPP</name>
<reference evidence="2 3" key="1">
    <citation type="submission" date="2024-05" db="EMBL/GenBank/DDBJ databases">
        <title>Culex pipiens pipiens assembly and annotation.</title>
        <authorList>
            <person name="Alout H."/>
            <person name="Durand T."/>
        </authorList>
    </citation>
    <scope>NUCLEOTIDE SEQUENCE [LARGE SCALE GENOMIC DNA]</scope>
    <source>
        <strain evidence="2">HA-2024</strain>
        <tissue evidence="2">Whole body</tissue>
    </source>
</reference>
<evidence type="ECO:0008006" key="4">
    <source>
        <dbReference type="Google" id="ProtNLM"/>
    </source>
</evidence>